<gene>
    <name evidence="1" type="ORF">SDC9_134936</name>
</gene>
<dbReference type="AlphaFoldDB" id="A0A645DEQ2"/>
<name>A0A645DEQ2_9ZZZZ</name>
<proteinExistence type="predicted"/>
<dbReference type="EMBL" id="VSSQ01035576">
    <property type="protein sequence ID" value="MPM87836.1"/>
    <property type="molecule type" value="Genomic_DNA"/>
</dbReference>
<evidence type="ECO:0000313" key="1">
    <source>
        <dbReference type="EMBL" id="MPM87836.1"/>
    </source>
</evidence>
<protein>
    <submittedName>
        <fullName evidence="1">Uncharacterized protein</fullName>
    </submittedName>
</protein>
<reference evidence="1" key="1">
    <citation type="submission" date="2019-08" db="EMBL/GenBank/DDBJ databases">
        <authorList>
            <person name="Kucharzyk K."/>
            <person name="Murdoch R.W."/>
            <person name="Higgins S."/>
            <person name="Loffler F."/>
        </authorList>
    </citation>
    <scope>NUCLEOTIDE SEQUENCE</scope>
</reference>
<accession>A0A645DEQ2</accession>
<organism evidence="1">
    <name type="scientific">bioreactor metagenome</name>
    <dbReference type="NCBI Taxonomy" id="1076179"/>
    <lineage>
        <taxon>unclassified sequences</taxon>
        <taxon>metagenomes</taxon>
        <taxon>ecological metagenomes</taxon>
    </lineage>
</organism>
<sequence length="235" mass="26276">MVARKAVERNRPLAEIGGHLAEGLHRLLGVAQIAHILRVRAVGQLTARAVDADLKQRLAAQQRAAEKPAREFGHVCQTRKEPRVPTRSGKACVEQSRLWVVDRAGRTAGIQPELPVDNPPLIVAVDGLREQTRRNRGKGARQVERTDDARLEHFVKRRVRGGFHDVFEHHCAHVGIKLSRRRRAKTDIKQQRFRLVRGSGCVHAGGGAERGAEAEQLFDGHIRQMRKPPVDLTHA</sequence>
<comment type="caution">
    <text evidence="1">The sequence shown here is derived from an EMBL/GenBank/DDBJ whole genome shotgun (WGS) entry which is preliminary data.</text>
</comment>